<evidence type="ECO:0000259" key="1">
    <source>
        <dbReference type="Pfam" id="PF04471"/>
    </source>
</evidence>
<dbReference type="GO" id="GO:0004519">
    <property type="term" value="F:endonuclease activity"/>
    <property type="evidence" value="ECO:0007669"/>
    <property type="project" value="UniProtKB-KW"/>
</dbReference>
<keyword evidence="2" id="KW-0378">Hydrolase</keyword>
<dbReference type="AlphaFoldDB" id="A0A345YAJ1"/>
<dbReference type="Gene3D" id="3.40.1350.10">
    <property type="match status" value="1"/>
</dbReference>
<dbReference type="RefSeq" id="WP_115415137.1">
    <property type="nucleotide sequence ID" value="NZ_CP031357.1"/>
</dbReference>
<dbReference type="InterPro" id="IPR007560">
    <property type="entry name" value="Restrct_endonuc_IV_Mrr"/>
</dbReference>
<dbReference type="OrthoDB" id="9129966at2"/>
<keyword evidence="3" id="KW-1185">Reference proteome</keyword>
<dbReference type="GO" id="GO:0003677">
    <property type="term" value="F:DNA binding"/>
    <property type="evidence" value="ECO:0007669"/>
    <property type="project" value="InterPro"/>
</dbReference>
<dbReference type="SUPFAM" id="SSF52980">
    <property type="entry name" value="Restriction endonuclease-like"/>
    <property type="match status" value="1"/>
</dbReference>
<organism evidence="2 3">
    <name type="scientific">Erythrobacter aureus</name>
    <dbReference type="NCBI Taxonomy" id="2182384"/>
    <lineage>
        <taxon>Bacteria</taxon>
        <taxon>Pseudomonadati</taxon>
        <taxon>Pseudomonadota</taxon>
        <taxon>Alphaproteobacteria</taxon>
        <taxon>Sphingomonadales</taxon>
        <taxon>Erythrobacteraceae</taxon>
        <taxon>Erythrobacter/Porphyrobacter group</taxon>
        <taxon>Erythrobacter</taxon>
    </lineage>
</organism>
<dbReference type="InterPro" id="IPR011856">
    <property type="entry name" value="tRNA_endonuc-like_dom_sf"/>
</dbReference>
<dbReference type="GO" id="GO:0009307">
    <property type="term" value="P:DNA restriction-modification system"/>
    <property type="evidence" value="ECO:0007669"/>
    <property type="project" value="InterPro"/>
</dbReference>
<dbReference type="KEGG" id="err:DVR09_00120"/>
<keyword evidence="2" id="KW-0540">Nuclease</keyword>
<evidence type="ECO:0000313" key="3">
    <source>
        <dbReference type="Proteomes" id="UP000254508"/>
    </source>
</evidence>
<keyword evidence="2" id="KW-0255">Endonuclease</keyword>
<evidence type="ECO:0000313" key="2">
    <source>
        <dbReference type="EMBL" id="AXK40943.1"/>
    </source>
</evidence>
<dbReference type="Proteomes" id="UP000254508">
    <property type="component" value="Chromosome"/>
</dbReference>
<dbReference type="InterPro" id="IPR011335">
    <property type="entry name" value="Restrct_endonuc-II-like"/>
</dbReference>
<proteinExistence type="predicted"/>
<dbReference type="EMBL" id="CP031357">
    <property type="protein sequence ID" value="AXK40943.1"/>
    <property type="molecule type" value="Genomic_DNA"/>
</dbReference>
<sequence length="320" mass="35835">MSKLQHNRRLGWREFEIAVAQFLQTLDPASRVIHDLKQPDGDTGHSRQRDVWIETRFGGHIPIKILVSCKRKKAKLSQQDIDAFRGELLSSNAGMGILYSFSGFTKPALEKAERLGISCCRLYFEQAPDLPSVLKFQALYCREQHRLRSFGGGIPSVGRMADLMATKLDLDGAVRTVAEHLVERYDQERPDVSKLGIAVPDDWSVSLNLEDFRGYGSVTVSLDGRFRIFRASFDSWLVSGSYSFANEDFKGSVSTPFIDRFSDHPGPGWQKISRDEVACSINQMNMIAFGGVTANTIQTYAENLDKGHRSSSVSFGRSPE</sequence>
<accession>A0A345YAJ1</accession>
<feature type="domain" description="Restriction endonuclease type IV Mrr" evidence="1">
    <location>
        <begin position="9"/>
        <end position="114"/>
    </location>
</feature>
<reference evidence="3" key="1">
    <citation type="submission" date="2018-07" db="EMBL/GenBank/DDBJ databases">
        <title>Genome sequence of Erythrobacter strain YH-07, an antagonistic bacterium isolated from Yellow Sea.</title>
        <authorList>
            <person name="Tang T."/>
            <person name="Liu Q."/>
            <person name="Sun X."/>
        </authorList>
    </citation>
    <scope>NUCLEOTIDE SEQUENCE [LARGE SCALE GENOMIC DNA]</scope>
    <source>
        <strain evidence="3">YH-07</strain>
    </source>
</reference>
<name>A0A345YAJ1_9SPHN</name>
<gene>
    <name evidence="2" type="ORF">DVR09_00120</name>
</gene>
<protein>
    <submittedName>
        <fullName evidence="2">Restriction endonuclease</fullName>
    </submittedName>
</protein>
<dbReference type="Pfam" id="PF04471">
    <property type="entry name" value="Mrr_cat"/>
    <property type="match status" value="1"/>
</dbReference>